<dbReference type="RefSeq" id="WP_191982611.1">
    <property type="nucleotide sequence ID" value="NZ_CP016491.1"/>
</dbReference>
<dbReference type="SUPFAM" id="SSF52540">
    <property type="entry name" value="P-loop containing nucleoside triphosphate hydrolases"/>
    <property type="match status" value="1"/>
</dbReference>
<dbReference type="AlphaFoldDB" id="A0AAW8VZC8"/>
<dbReference type="EMBL" id="JAVLAQ010000002">
    <property type="protein sequence ID" value="MDT6991167.1"/>
    <property type="molecule type" value="Genomic_DNA"/>
</dbReference>
<keyword evidence="1" id="KW-0175">Coiled coil</keyword>
<organism evidence="3 4">
    <name type="scientific">Lactiplantibacillus pentosus</name>
    <name type="common">Lactobacillus pentosus</name>
    <dbReference type="NCBI Taxonomy" id="1589"/>
    <lineage>
        <taxon>Bacteria</taxon>
        <taxon>Bacillati</taxon>
        <taxon>Bacillota</taxon>
        <taxon>Bacilli</taxon>
        <taxon>Lactobacillales</taxon>
        <taxon>Lactobacillaceae</taxon>
        <taxon>Lactiplantibacillus</taxon>
    </lineage>
</organism>
<accession>A0AAW8VZC8</accession>
<name>A0AAW8VZC8_LACPE</name>
<reference evidence="3" key="1">
    <citation type="submission" date="2023-08" db="EMBL/GenBank/DDBJ databases">
        <authorList>
            <person name="Page C.A."/>
            <person name="Perez-Diaz I.M."/>
        </authorList>
    </citation>
    <scope>NUCLEOTIDE SEQUENCE</scope>
    <source>
        <strain evidence="3">7.8.46</strain>
    </source>
</reference>
<protein>
    <submittedName>
        <fullName evidence="3">AAA family ATPase</fullName>
    </submittedName>
</protein>
<comment type="caution">
    <text evidence="3">The sequence shown here is derived from an EMBL/GenBank/DDBJ whole genome shotgun (WGS) entry which is preliminary data.</text>
</comment>
<feature type="domain" description="YhaN AAA" evidence="2">
    <location>
        <begin position="2"/>
        <end position="199"/>
    </location>
</feature>
<dbReference type="Pfam" id="PF13514">
    <property type="entry name" value="AAA_27"/>
    <property type="match status" value="1"/>
</dbReference>
<sequence length="831" mass="91805">MMQIKRLDIAGFGKFQQRQFTFGDGLQVIYGLNESGKSTLRAFVLGMLFGFPSRRHPLERYEPQGTSQYGGSIDLLVDGTTYRLTRLGEQPATLTNLTTQEVQPMALLEKWLAPYDRDQYLRLFTFNQAELTALKTLRASDLNVQLQQVGLVGSAPWRETAATLRADAEALYKPRGRKPELNQALQRYHLLNEQVKTAKQRYPEYEGLQNQLAALQTQQAQVNRQLSDLEHQQQQLANLRSQWPVYQQLTALQTSQPTTTLDAATVATYRKLSQQRTDLQHTLASARQQLSQQPVDTQSQGLVGFYVQHQAQFEQLSAQLPTLQQAVGQYQALTQQAATAKADFQAQSNAHPELLGCLSPHKQAAIATLKATLAATANTRTQRTPSSSTSSLDWRLLAGGVAVVAGIGLPLGGFKWVLMLIGVGLLAWFGLQHTSSSSQTSGQTAADQLSEQLVAAGLAPDLTASDALQQLDLVGSLQRAQAAVTNADQALAAQATKLWHDIQAYQFASDWLPVDEQHLVESVTRIADFYDHVHQVMQQQTMAGPDFAFAQRQVQQLTTQVRTVTEQLQQLATGHGLADIDALTQAVADQETQAANATSAQQLAQQLSAAELAALQQYASLDDLQAAILKLRQQRSQIDQQQTQLAADIVTAQTQLQHLTEDGRYATLRQQQANLQTEITVMARQWLTRQLGANWIDASLEALTQQQLPTVLAAATTIFAQLTAQRYNKIDLDGDEMVVKTSDTSFMVATLSTATKEQLYLALRLALIDHLAEQAQLPLMIDDGFVNFDDQRKRAAWQTLATVARQHQVLYFTNETAALTQLPTATVQQLT</sequence>
<dbReference type="InterPro" id="IPR038734">
    <property type="entry name" value="YhaN_AAA"/>
</dbReference>
<evidence type="ECO:0000313" key="3">
    <source>
        <dbReference type="EMBL" id="MDT6991167.1"/>
    </source>
</evidence>
<dbReference type="InterPro" id="IPR027417">
    <property type="entry name" value="P-loop_NTPase"/>
</dbReference>
<feature type="coiled-coil region" evidence="1">
    <location>
        <begin position="547"/>
        <end position="644"/>
    </location>
</feature>
<dbReference type="Proteomes" id="UP001267003">
    <property type="component" value="Unassembled WGS sequence"/>
</dbReference>
<dbReference type="PANTHER" id="PTHR41259">
    <property type="entry name" value="DOUBLE-STRAND BREAK REPAIR RAD50 ATPASE, PUTATIVE-RELATED"/>
    <property type="match status" value="1"/>
</dbReference>
<dbReference type="PANTHER" id="PTHR41259:SF1">
    <property type="entry name" value="DOUBLE-STRAND BREAK REPAIR RAD50 ATPASE, PUTATIVE-RELATED"/>
    <property type="match status" value="1"/>
</dbReference>
<proteinExistence type="predicted"/>
<dbReference type="KEGG" id="lpg:BB562_10295"/>
<gene>
    <name evidence="3" type="ORF">RI536_13975</name>
</gene>
<evidence type="ECO:0000256" key="1">
    <source>
        <dbReference type="SAM" id="Coils"/>
    </source>
</evidence>
<evidence type="ECO:0000259" key="2">
    <source>
        <dbReference type="Pfam" id="PF13514"/>
    </source>
</evidence>
<dbReference type="Gene3D" id="3.40.50.300">
    <property type="entry name" value="P-loop containing nucleotide triphosphate hydrolases"/>
    <property type="match status" value="2"/>
</dbReference>
<feature type="coiled-coil region" evidence="1">
    <location>
        <begin position="181"/>
        <end position="242"/>
    </location>
</feature>
<evidence type="ECO:0000313" key="4">
    <source>
        <dbReference type="Proteomes" id="UP001267003"/>
    </source>
</evidence>